<evidence type="ECO:0000313" key="2">
    <source>
        <dbReference type="EMBL" id="SLN37259.1"/>
    </source>
</evidence>
<dbReference type="InterPro" id="IPR000415">
    <property type="entry name" value="Nitroreductase-like"/>
</dbReference>
<evidence type="ECO:0000313" key="3">
    <source>
        <dbReference type="Proteomes" id="UP000193495"/>
    </source>
</evidence>
<dbReference type="OrthoDB" id="8156917at2"/>
<dbReference type="AlphaFoldDB" id="A0A1X6Z0P6"/>
<name>A0A1X6Z0P6_9RHOB</name>
<dbReference type="RefSeq" id="WP_085895860.1">
    <property type="nucleotide sequence ID" value="NZ_FWFY01000003.1"/>
</dbReference>
<organism evidence="2 3">
    <name type="scientific">Limimaricola soesokkakensis</name>
    <dbReference type="NCBI Taxonomy" id="1343159"/>
    <lineage>
        <taxon>Bacteria</taxon>
        <taxon>Pseudomonadati</taxon>
        <taxon>Pseudomonadota</taxon>
        <taxon>Alphaproteobacteria</taxon>
        <taxon>Rhodobacterales</taxon>
        <taxon>Paracoccaceae</taxon>
        <taxon>Limimaricola</taxon>
    </lineage>
</organism>
<protein>
    <recommendedName>
        <fullName evidence="5">Nitroreductase family protein</fullName>
    </recommendedName>
</protein>
<dbReference type="EMBL" id="PYGB01000002">
    <property type="protein sequence ID" value="PSK87952.1"/>
    <property type="molecule type" value="Genomic_DNA"/>
</dbReference>
<keyword evidence="4" id="KW-1185">Reference proteome</keyword>
<dbReference type="Proteomes" id="UP000193495">
    <property type="component" value="Unassembled WGS sequence"/>
</dbReference>
<evidence type="ECO:0000313" key="1">
    <source>
        <dbReference type="EMBL" id="PSK87952.1"/>
    </source>
</evidence>
<accession>A0A1X6Z0P6</accession>
<evidence type="ECO:0000313" key="4">
    <source>
        <dbReference type="Proteomes" id="UP000240624"/>
    </source>
</evidence>
<dbReference type="SUPFAM" id="SSF55469">
    <property type="entry name" value="FMN-dependent nitroreductase-like"/>
    <property type="match status" value="2"/>
</dbReference>
<sequence>MQTEQFREIVEEARSAPSALNTQPARWRRKGDTILIGCDPAATLPVSDPHGIAAGLACGAAAEATILALSTRRMGAGFTDLWGQDDRETMPGLRLAARITLEAQTDPDPLGRQLPLRFSDRGPYEPGPVDLYGWTRRDAILVTDAGRRDWLADLHDRAAMAHLRNRAARRELLSWLRLSPRHPRKRHDGLDRATLRLSPRAAAEARLVLGPLWRPVDMLGLTDRLVGETMQIRSSAVIALFHRPVVDSPVTAGRAYLRLLLEASKLGLAGWPMGVLTSRHDAREEVARHVGIDPERRLMQVIRFGPPGAHPDQRARRPLEELIV</sequence>
<dbReference type="Gene3D" id="3.40.109.10">
    <property type="entry name" value="NADH Oxidase"/>
    <property type="match status" value="1"/>
</dbReference>
<evidence type="ECO:0008006" key="5">
    <source>
        <dbReference type="Google" id="ProtNLM"/>
    </source>
</evidence>
<reference evidence="1 4" key="2">
    <citation type="submission" date="2018-03" db="EMBL/GenBank/DDBJ databases">
        <title>Genomic Encyclopedia of Archaeal and Bacterial Type Strains, Phase II (KMG-II): from individual species to whole genera.</title>
        <authorList>
            <person name="Goeker M."/>
        </authorList>
    </citation>
    <scope>NUCLEOTIDE SEQUENCE [LARGE SCALE GENOMIC DNA]</scope>
    <source>
        <strain evidence="1 4">DSM 29956</strain>
    </source>
</reference>
<dbReference type="GO" id="GO:0016491">
    <property type="term" value="F:oxidoreductase activity"/>
    <property type="evidence" value="ECO:0007669"/>
    <property type="project" value="InterPro"/>
</dbReference>
<dbReference type="Proteomes" id="UP000240624">
    <property type="component" value="Unassembled WGS sequence"/>
</dbReference>
<dbReference type="EMBL" id="FWFY01000003">
    <property type="protein sequence ID" value="SLN37259.1"/>
    <property type="molecule type" value="Genomic_DNA"/>
</dbReference>
<gene>
    <name evidence="1" type="ORF">CLV79_102444</name>
    <name evidence="2" type="ORF">LOS8367_01526</name>
</gene>
<proteinExistence type="predicted"/>
<reference evidence="2 3" key="1">
    <citation type="submission" date="2017-03" db="EMBL/GenBank/DDBJ databases">
        <authorList>
            <person name="Afonso C.L."/>
            <person name="Miller P.J."/>
            <person name="Scott M.A."/>
            <person name="Spackman E."/>
            <person name="Goraichik I."/>
            <person name="Dimitrov K.M."/>
            <person name="Suarez D.L."/>
            <person name="Swayne D.E."/>
        </authorList>
    </citation>
    <scope>NUCLEOTIDE SEQUENCE [LARGE SCALE GENOMIC DNA]</scope>
    <source>
        <strain evidence="2 3">CECT 8367</strain>
    </source>
</reference>